<proteinExistence type="predicted"/>
<dbReference type="GO" id="GO:0016491">
    <property type="term" value="F:oxidoreductase activity"/>
    <property type="evidence" value="ECO:0007669"/>
    <property type="project" value="InterPro"/>
</dbReference>
<name>A0A1F5WDS3_9BACT</name>
<accession>A0A1F5WDS3</accession>
<dbReference type="PANTHER" id="PTHR43429:SF3">
    <property type="entry name" value="NITRITE REDUCTASE [NAD(P)H]"/>
    <property type="match status" value="1"/>
</dbReference>
<evidence type="ECO:0000256" key="2">
    <source>
        <dbReference type="ARBA" id="ARBA00022630"/>
    </source>
</evidence>
<comment type="caution">
    <text evidence="5">The sequence shown here is derived from an EMBL/GenBank/DDBJ whole genome shotgun (WGS) entry which is preliminary data.</text>
</comment>
<evidence type="ECO:0000313" key="6">
    <source>
        <dbReference type="Proteomes" id="UP000178406"/>
    </source>
</evidence>
<dbReference type="Proteomes" id="UP000178406">
    <property type="component" value="Unassembled WGS sequence"/>
</dbReference>
<evidence type="ECO:0000313" key="5">
    <source>
        <dbReference type="EMBL" id="OGF73838.1"/>
    </source>
</evidence>
<reference evidence="5 6" key="1">
    <citation type="journal article" date="2016" name="Nat. Commun.">
        <title>Thousands of microbial genomes shed light on interconnected biogeochemical processes in an aquifer system.</title>
        <authorList>
            <person name="Anantharaman K."/>
            <person name="Brown C.T."/>
            <person name="Hug L.A."/>
            <person name="Sharon I."/>
            <person name="Castelle C.J."/>
            <person name="Probst A.J."/>
            <person name="Thomas B.C."/>
            <person name="Singh A."/>
            <person name="Wilkins M.J."/>
            <person name="Karaoz U."/>
            <person name="Brodie E.L."/>
            <person name="Williams K.H."/>
            <person name="Hubbard S.S."/>
            <person name="Banfield J.F."/>
        </authorList>
    </citation>
    <scope>NUCLEOTIDE SEQUENCE [LARGE SCALE GENOMIC DNA]</scope>
</reference>
<evidence type="ECO:0000256" key="1">
    <source>
        <dbReference type="ARBA" id="ARBA00001974"/>
    </source>
</evidence>
<dbReference type="InterPro" id="IPR023753">
    <property type="entry name" value="FAD/NAD-binding_dom"/>
</dbReference>
<evidence type="ECO:0000259" key="4">
    <source>
        <dbReference type="Pfam" id="PF07992"/>
    </source>
</evidence>
<dbReference type="InterPro" id="IPR050260">
    <property type="entry name" value="FAD-bd_OxRdtase"/>
</dbReference>
<dbReference type="PRINTS" id="PR00368">
    <property type="entry name" value="FADPNR"/>
</dbReference>
<dbReference type="AlphaFoldDB" id="A0A1F5WDS3"/>
<sequence length="403" mass="44544">MQSVDYLIVGGGIAGTTAAETIRAHDASSSIVILEREPHPLYSRVLIPLYLKKKIEREQLFLRTTADYERQRIGFYPDAVMAGCDRERHEISALLGRNGSTEVFSYKKLLLATGGAPRPLPASLSFGDVVPLLRMQTLADADAIGDVMAKAPAKEAAVLGEGFIAMEFIETFFINGFRVHVLCRGGFFGEEKLGVHGARLLEEIYQKHGIRFYKNIKDDEIVRRETWLAERNKPFPIAMVGVGVGLERSLEIFVGLATNHGVVTDEYLQTSNADIYAAGDIAEWYDALNERHTLVGNWTNAFLQGKTAALNMMGQKTPLRVVPTYHIVNFGVDCALVGDVEGGDDVWEEVGTVVNPFLRRVVFRSGKTIGGVLINRFEDKTRLASFVEAGASRNDVEKIFQST</sequence>
<dbReference type="EMBL" id="MFHQ01000035">
    <property type="protein sequence ID" value="OGF73838.1"/>
    <property type="molecule type" value="Genomic_DNA"/>
</dbReference>
<dbReference type="SUPFAM" id="SSF51905">
    <property type="entry name" value="FAD/NAD(P)-binding domain"/>
    <property type="match status" value="2"/>
</dbReference>
<dbReference type="Gene3D" id="3.50.50.60">
    <property type="entry name" value="FAD/NAD(P)-binding domain"/>
    <property type="match status" value="2"/>
</dbReference>
<gene>
    <name evidence="5" type="ORF">A3J56_00460</name>
</gene>
<comment type="cofactor">
    <cofactor evidence="1">
        <name>FAD</name>
        <dbReference type="ChEBI" id="CHEBI:57692"/>
    </cofactor>
</comment>
<evidence type="ECO:0000256" key="3">
    <source>
        <dbReference type="ARBA" id="ARBA00022827"/>
    </source>
</evidence>
<feature type="domain" description="FAD/NAD(P)-binding" evidence="4">
    <location>
        <begin position="5"/>
        <end position="305"/>
    </location>
</feature>
<dbReference type="PRINTS" id="PR00411">
    <property type="entry name" value="PNDRDTASEI"/>
</dbReference>
<protein>
    <recommendedName>
        <fullName evidence="4">FAD/NAD(P)-binding domain-containing protein</fullName>
    </recommendedName>
</protein>
<organism evidence="5 6">
    <name type="scientific">Candidatus Giovannonibacteria bacterium RIFCSPHIGHO2_02_FULL_46_20</name>
    <dbReference type="NCBI Taxonomy" id="1798338"/>
    <lineage>
        <taxon>Bacteria</taxon>
        <taxon>Candidatus Giovannoniibacteriota</taxon>
    </lineage>
</organism>
<dbReference type="Pfam" id="PF07992">
    <property type="entry name" value="Pyr_redox_2"/>
    <property type="match status" value="1"/>
</dbReference>
<keyword evidence="2" id="KW-0285">Flavoprotein</keyword>
<dbReference type="PANTHER" id="PTHR43429">
    <property type="entry name" value="PYRIDINE NUCLEOTIDE-DISULFIDE OXIDOREDUCTASE DOMAIN-CONTAINING"/>
    <property type="match status" value="1"/>
</dbReference>
<dbReference type="InterPro" id="IPR036188">
    <property type="entry name" value="FAD/NAD-bd_sf"/>
</dbReference>
<keyword evidence="3" id="KW-0274">FAD</keyword>
<dbReference type="STRING" id="1798338.A3J56_00460"/>